<gene>
    <name evidence="2" type="ORF">SNEC2469_LOCUS29094</name>
</gene>
<dbReference type="Proteomes" id="UP000601435">
    <property type="component" value="Unassembled WGS sequence"/>
</dbReference>
<evidence type="ECO:0000256" key="1">
    <source>
        <dbReference type="SAM" id="MobiDB-lite"/>
    </source>
</evidence>
<dbReference type="EMBL" id="CAJNJA010064590">
    <property type="protein sequence ID" value="CAE7883469.1"/>
    <property type="molecule type" value="Genomic_DNA"/>
</dbReference>
<organism evidence="2 3">
    <name type="scientific">Symbiodinium necroappetens</name>
    <dbReference type="NCBI Taxonomy" id="1628268"/>
    <lineage>
        <taxon>Eukaryota</taxon>
        <taxon>Sar</taxon>
        <taxon>Alveolata</taxon>
        <taxon>Dinophyceae</taxon>
        <taxon>Suessiales</taxon>
        <taxon>Symbiodiniaceae</taxon>
        <taxon>Symbiodinium</taxon>
    </lineage>
</organism>
<feature type="region of interest" description="Disordered" evidence="1">
    <location>
        <begin position="14"/>
        <end position="33"/>
    </location>
</feature>
<dbReference type="OrthoDB" id="469735at2759"/>
<feature type="non-terminal residue" evidence="2">
    <location>
        <position position="1"/>
    </location>
</feature>
<evidence type="ECO:0000313" key="3">
    <source>
        <dbReference type="Proteomes" id="UP000601435"/>
    </source>
</evidence>
<reference evidence="2" key="1">
    <citation type="submission" date="2021-02" db="EMBL/GenBank/DDBJ databases">
        <authorList>
            <person name="Dougan E. K."/>
            <person name="Rhodes N."/>
            <person name="Thang M."/>
            <person name="Chan C."/>
        </authorList>
    </citation>
    <scope>NUCLEOTIDE SEQUENCE</scope>
</reference>
<evidence type="ECO:0000313" key="2">
    <source>
        <dbReference type="EMBL" id="CAE7883469.1"/>
    </source>
</evidence>
<accession>A0A813AXB7</accession>
<feature type="compositionally biased region" description="Low complexity" evidence="1">
    <location>
        <begin position="134"/>
        <end position="143"/>
    </location>
</feature>
<feature type="region of interest" description="Disordered" evidence="1">
    <location>
        <begin position="129"/>
        <end position="155"/>
    </location>
</feature>
<name>A0A813AXB7_9DINO</name>
<comment type="caution">
    <text evidence="2">The sequence shown here is derived from an EMBL/GenBank/DDBJ whole genome shotgun (WGS) entry which is preliminary data.</text>
</comment>
<keyword evidence="3" id="KW-1185">Reference proteome</keyword>
<protein>
    <submittedName>
        <fullName evidence="2">Uncharacterized protein</fullName>
    </submittedName>
</protein>
<proteinExistence type="predicted"/>
<dbReference type="AlphaFoldDB" id="A0A813AXB7"/>
<sequence>EKLVIYGKYRMPVGGRTPGEDPDAPAQRGCGKPRSTVEPVFWHGRPEIFYQEMVASYNLTALIDCQVADGVLASLAAVERLPYIGFCLTETHLQKVKEVIVCRVLKEMVRPNSKVNESKLVEILADAPASSTQAGGSAAPVAGADGGSGSSGAAQSVLDQFQAD</sequence>